<dbReference type="InterPro" id="IPR005552">
    <property type="entry name" value="Scramblase"/>
</dbReference>
<dbReference type="EMBL" id="LR903582">
    <property type="protein sequence ID" value="CAD7252051.1"/>
    <property type="molecule type" value="Genomic_DNA"/>
</dbReference>
<accession>A0A7R9FRD3</accession>
<organism evidence="3">
    <name type="scientific">Darwinula stevensoni</name>
    <dbReference type="NCBI Taxonomy" id="69355"/>
    <lineage>
        <taxon>Eukaryota</taxon>
        <taxon>Metazoa</taxon>
        <taxon>Ecdysozoa</taxon>
        <taxon>Arthropoda</taxon>
        <taxon>Crustacea</taxon>
        <taxon>Oligostraca</taxon>
        <taxon>Ostracoda</taxon>
        <taxon>Podocopa</taxon>
        <taxon>Podocopida</taxon>
        <taxon>Darwinulocopina</taxon>
        <taxon>Darwinuloidea</taxon>
        <taxon>Darwinulidae</taxon>
        <taxon>Darwinula</taxon>
    </lineage>
</organism>
<gene>
    <name evidence="3" type="ORF">DSTB1V02_LOCUS11812</name>
</gene>
<keyword evidence="2" id="KW-0449">Lipoprotein</keyword>
<comment type="cofactor">
    <cofactor evidence="2">
        <name>Ca(2+)</name>
        <dbReference type="ChEBI" id="CHEBI:29108"/>
    </cofactor>
</comment>
<dbReference type="Proteomes" id="UP000677054">
    <property type="component" value="Unassembled WGS sequence"/>
</dbReference>
<dbReference type="PANTHER" id="PTHR23248:SF9">
    <property type="entry name" value="PHOSPHOLIPID SCRAMBLASE"/>
    <property type="match status" value="1"/>
</dbReference>
<dbReference type="InterPro" id="IPR025659">
    <property type="entry name" value="Tubby-like_C"/>
</dbReference>
<dbReference type="OrthoDB" id="191150at2759"/>
<name>A0A7R9FRD3_9CRUS</name>
<sequence length="215" mass="24466">MITRDLAWGSGRFSSRVRFLLAVFSGCDVKNKYWVRNSMGQPVYTAVEDSDCCERFCCGSMRSYGMTILDNYENEVLRLHRPLRCVSCCFPCCLQRLEVFAASGQLIGKVEEEWSILFPKFRLTDPAGQKLARIAGPFCTWSICGDVKDTDGNTIGRIAKQWSGLLKELFTVADNFSVAFSPQLDVTVKALIFAATFLIDFIYFEKPPEWTNWIR</sequence>
<dbReference type="GO" id="GO:0017128">
    <property type="term" value="F:phospholipid scramblase activity"/>
    <property type="evidence" value="ECO:0007669"/>
    <property type="project" value="InterPro"/>
</dbReference>
<protein>
    <recommendedName>
        <fullName evidence="2">Phospholipid scramblase</fullName>
    </recommendedName>
</protein>
<evidence type="ECO:0000256" key="2">
    <source>
        <dbReference type="RuleBase" id="RU363116"/>
    </source>
</evidence>
<evidence type="ECO:0000256" key="1">
    <source>
        <dbReference type="ARBA" id="ARBA00005350"/>
    </source>
</evidence>
<dbReference type="PANTHER" id="PTHR23248">
    <property type="entry name" value="PHOSPHOLIPID SCRAMBLASE-RELATED"/>
    <property type="match status" value="1"/>
</dbReference>
<proteinExistence type="inferred from homology"/>
<keyword evidence="4" id="KW-1185">Reference proteome</keyword>
<comment type="function">
    <text evidence="2">May mediate accelerated ATP-independent bidirectional transbilayer migration of phospholipids upon binding calcium ions that results in a loss of phospholipid asymmetry in the plasma membrane.</text>
</comment>
<dbReference type="Pfam" id="PF03803">
    <property type="entry name" value="Scramblase"/>
    <property type="match status" value="1"/>
</dbReference>
<evidence type="ECO:0000313" key="3">
    <source>
        <dbReference type="EMBL" id="CAD7252051.1"/>
    </source>
</evidence>
<reference evidence="3" key="1">
    <citation type="submission" date="2020-11" db="EMBL/GenBank/DDBJ databases">
        <authorList>
            <person name="Tran Van P."/>
        </authorList>
    </citation>
    <scope>NUCLEOTIDE SEQUENCE</scope>
</reference>
<keyword evidence="2" id="KW-0564">Palmitate</keyword>
<dbReference type="EMBL" id="CAJPEV010004065">
    <property type="protein sequence ID" value="CAG0901093.1"/>
    <property type="molecule type" value="Genomic_DNA"/>
</dbReference>
<dbReference type="SUPFAM" id="SSF54518">
    <property type="entry name" value="Tubby C-terminal domain-like"/>
    <property type="match status" value="1"/>
</dbReference>
<dbReference type="AlphaFoldDB" id="A0A7R9FRD3"/>
<evidence type="ECO:0000313" key="4">
    <source>
        <dbReference type="Proteomes" id="UP000677054"/>
    </source>
</evidence>
<comment type="similarity">
    <text evidence="1 2">Belongs to the phospholipid scramblase family.</text>
</comment>
<dbReference type="GO" id="GO:0005886">
    <property type="term" value="C:plasma membrane"/>
    <property type="evidence" value="ECO:0007669"/>
    <property type="project" value="TreeGrafter"/>
</dbReference>
<keyword evidence="2" id="KW-0106">Calcium</keyword>